<organism evidence="2 3">
    <name type="scientific">Coraliomargarita algicola</name>
    <dbReference type="NCBI Taxonomy" id="3092156"/>
    <lineage>
        <taxon>Bacteria</taxon>
        <taxon>Pseudomonadati</taxon>
        <taxon>Verrucomicrobiota</taxon>
        <taxon>Opitutia</taxon>
        <taxon>Puniceicoccales</taxon>
        <taxon>Coraliomargaritaceae</taxon>
        <taxon>Coraliomargarita</taxon>
    </lineage>
</organism>
<sequence length="170" mass="18849">MKVTPFFTSISIAFASLIFTGCASFERGVPQDVVILSFPTEASVYINGEATGITPMEIALPRKLTHEIRLEKAGYNPAVKYFTPVPNEKAENFIRFGLQEDLGYYVDLEPGTMKAELKSGLVPHSTGGDPFERMAQQALAADRQLEAGEITPLEHKYIIEQILEFFEAQS</sequence>
<protein>
    <submittedName>
        <fullName evidence="2">PEGA domain-containing protein</fullName>
    </submittedName>
</protein>
<dbReference type="Proteomes" id="UP001324993">
    <property type="component" value="Chromosome"/>
</dbReference>
<dbReference type="Pfam" id="PF08308">
    <property type="entry name" value="PEGA"/>
    <property type="match status" value="1"/>
</dbReference>
<gene>
    <name evidence="2" type="ORF">SH580_04130</name>
</gene>
<dbReference type="RefSeq" id="WP_319833750.1">
    <property type="nucleotide sequence ID" value="NZ_CP138858.1"/>
</dbReference>
<reference evidence="2 3" key="1">
    <citation type="submission" date="2023-11" db="EMBL/GenBank/DDBJ databases">
        <title>Coraliomargarita sp. nov., isolated from marine algae.</title>
        <authorList>
            <person name="Lee J.K."/>
            <person name="Baek J.H."/>
            <person name="Kim J.M."/>
            <person name="Choi D.G."/>
            <person name="Jeon C.O."/>
        </authorList>
    </citation>
    <scope>NUCLEOTIDE SEQUENCE [LARGE SCALE GENOMIC DNA]</scope>
    <source>
        <strain evidence="2 3">J2-16</strain>
    </source>
</reference>
<evidence type="ECO:0000313" key="2">
    <source>
        <dbReference type="EMBL" id="WPJ96893.1"/>
    </source>
</evidence>
<keyword evidence="3" id="KW-1185">Reference proteome</keyword>
<feature type="domain" description="PEGA" evidence="1">
    <location>
        <begin position="32"/>
        <end position="91"/>
    </location>
</feature>
<dbReference type="PROSITE" id="PS51257">
    <property type="entry name" value="PROKAR_LIPOPROTEIN"/>
    <property type="match status" value="1"/>
</dbReference>
<evidence type="ECO:0000259" key="1">
    <source>
        <dbReference type="Pfam" id="PF08308"/>
    </source>
</evidence>
<name>A0ABZ0RP52_9BACT</name>
<evidence type="ECO:0000313" key="3">
    <source>
        <dbReference type="Proteomes" id="UP001324993"/>
    </source>
</evidence>
<accession>A0ABZ0RP52</accession>
<dbReference type="EMBL" id="CP138858">
    <property type="protein sequence ID" value="WPJ96893.1"/>
    <property type="molecule type" value="Genomic_DNA"/>
</dbReference>
<proteinExistence type="predicted"/>
<dbReference type="InterPro" id="IPR013229">
    <property type="entry name" value="PEGA"/>
</dbReference>